<feature type="domain" description="Gram-positive cocci surface proteins LPxTG" evidence="9">
    <location>
        <begin position="2928"/>
        <end position="2966"/>
    </location>
</feature>
<dbReference type="NCBIfam" id="TIGR01167">
    <property type="entry name" value="LPXTG_anchor"/>
    <property type="match status" value="1"/>
</dbReference>
<proteinExistence type="predicted"/>
<sequence length="2966" mass="318539">MVSRNNRDLYLRKSANKVSKYTIKKLSVGVTSVLVGTAFFLGQATGASAAEQNTDTDKQPEIATQDDSSTNINEQTVKLKAASSTSSTSSTNDDVTTADNTSETAETNENTQTQASASTSTNDATTAITSSTKEEQNTQVDNSKQENSVTNESTKESTLSNNDETKTAVSQVNEAAAVDKAQGVETNPVFRAATTADDNSTSITVNNWMGLVNALNSSQYDTINVNGTITAGSGSVYANRRNVVIKGTNNNSGINFGTNPLKVNGNLNLTFDNLNLITSSANGAVTFTGNNSTVTFKDVRHSGASLYGGSGNGDVVIDGATTSTVSTSSKPTVNTYKANGNDANIWGAKSVTVKDGANFTLNRSAIGDGINLPDGSTVRVGDNATMTINMNTNNATDSARYHDAGIFMLNGGNFLTGKNSTVNMNTSIGQAVSIGATRPAIGITDRDRFGGYTTARSRNAGPTTVTFGDYSNFNFAGRDGFILGNNANFTSGEYSNVHFQNKGRGVALDLANNSNILISKHSNTLFESNGKTGVSGSYDGYNYIGVNEGGNITIDEYATFRVILTGRGDNPWDDVISLDSQNANTHAAFTSKKGAVVDIRDDNTNFYAELISFPLGAAQSVIDIQDPLYLNLQRYSAGGATTGWMPVGGVSINTTNEKYTANLIYMGGTKGVLKIGGTDYVVYQQIKSDSAQQIWLNVNSVEFDKNGFAAKNIWDNGANPDSSISGIGLTAGVLANDIKDNQTSPTVKGAKGTAPYYGISTMRASHQIWFPHSTETQASGQHQNVIKYVYEDGTEAAPTVTQTVDVTRDLILDLTADQINEVKAYAARHTADQILDYIKSLYVVTKDSGWKVVNGSNTKTAYDAVATPEIAGYTASIKSTNANGVTVGGNAASIHATLDMPNDTVVKNGKLTEAFKNNNGVAPMPANYETVIVYKKVVQQQPVTIIYQDKTENNKVLETKELKGTPGDSLGYTTKDTIASYVAKGYKLVSDGVPANATFGDAPETYYVTLEHDTAPVGPTDPHEPGTPINPNDPDGPKWPEKDNYEKEYTSTVEFVDEQGNKMPNIPDDKQISTWTRTLNVDKVTGEILNPNEAWTPDKPNYSKVNVPVVPGYYADKSVVPEKPTEQKDLVEKVVYKPMGKVTPVDPKGNPIPDAPTPQYPNDPTDPTKGGKTPVPDIPGWHVVPNQDTPGLTPDGNAVVPNKPGEDTPVKYEKDEVAKYSLVEKFVDEDGKELAPNVTKGTDYEAGSAYDVTGDAKVIDGYYLKTVSDNAKGTFGKDNVTVTFTYAKLGKIIPVDPEGNPIPDAPTPQYPNDPTDPTKGGKTPVPDIPGWHVVPNQDTPGLTPDGNTVVPNKPGEDTPVKYEKDEVAKYSLVEKFVDEDGKELAPNVTKGTDYEAGSAYDVTGDAKVIDGYYLKTVSDNAKGTFGKDNVTVTFTYAKLGKIIPVDPEGNPIPDAPTPQYPNDPTDPTKGGKTPVPDIPGWHVVPNQDTPGLTPDGNAVVPNKPGEDTPVKYEKDEVAKYSLVEKFVDEDGKELAPNVTKGTDYEAGSAYDVTGDAKVIDGYYLKTVSDNAKGTFGKDNVTVTFTYAKLGKIIPVDPEGNPIPDAPTPQYPNDPTDPSKTTPDQPVPEIPGMTPEVPSVTPTDPGKDTEVVYNYDDQKATINYIDETTGQTITSDNVTGKSSTKIAYSTAAKIKELTDKGYVLVSDGFPADATFDNDKNTDQVFDVILKHGEKPVGPTDPHEPDTPINPNDPDGPKWPAKDQYSKDYTSTITYVDDKGNKVADDNVQTSTWTRTLLVDTVTGEVKNPNEAWTADKAQYDAVKSPLVDGYYADKATVAAKDTKQENLTEEVVYRPLGKIIPVDPEGNPIPDAPTPQYPNDPTDPTKGGKTPVPEIPGWHVVPNQDTPGLTPDGNTVVPNKPGEDTPVKYEKDEVAKYSLVEKFVDEDGKELAPNVTKGTDYEAGSAYDVTGDAKVIDGYYLKTVSDNAKGTFGKDNVTVTFTYAKLGKIIPVDPEGNPIPDAPTPQYPNDPTDPGKTTPDQPVPEIPGYRPEVPSVTPTDPGKDTPVKYVPIENAKYTLTERFVDEDGNEISPSVIKGTDYEEGSEYDVTGDAKVIDGYYLKETSNTTGKFGKGDMTATFTYAKLGKIIPVDPEGNPIPDAPTPQYPNDPTDPGKTTPDQPVPEIPGYRPEVPSVTPTDPGKDTPVKYVPIENAKYTLTERFVDEDGNEISPSVIKGTDYEEGSEYDVTGDAKVIDGYYLKETSNTTGKFGKGDMTATFTYAKLGKIIPVDPEGNPIPDAPTPQYPNDPTDPGKTTPDQPVPEIPGYRPEVPSVTPTDPGKDTPVKYVPIENAKYTLTERFVDEDGNEISPSVIKGTDYEEGSEYDVTGDAKVIDGYYLKETSNTTGKFGKGDMTATFTYAKLGKIIPVDPEGNPIPDAPTPQYPNDPTDPGKTTPDQPVPEIPGYRPEVPSVTPTDPGKDTPVKYVPIENAKYTLTERFVDEEGNEISPSVVKGTDYEEGSEYDVTGDAKVIDGYYLKETSNTTGKFGKGDMTATFTYAKLGKIIPVDPEGNPIPDAPTPQYPNDPTDPGKTTPDQPVPEIPGYRPEVPSVTPTDPGEDTPVKYVPVTPEKHVQTAKIVYVDTKTGTTIESDSVTGNVGDKIDYSTTSRITELTKKGYVLIEDGFTNAGTPVYNDNGTEQVFVVKLGHGTEPVGPNNPHEPGTPINPDDPNGPKWPTKDDYTKQYTSTVHFVDGNGNKLRDDDIQTSTWTRTLIVDKVTGEVLNPSEPWKSDIDDYATVKVPVIEGYYADRATVPGETAQQRDLETTVTYNKIGKIVPVDPNGNPIPNVPTPQYRNDPNDPTKVIVTDTPDIPGMIPETRSVTPGEPGVDTPVVYHKVETPEQKPEQPAQPEVTPVVNNPVQTPATELPQTGDKQGNALAAVGASIVAGMLGLMGFTKKKKDEKDF</sequence>
<keyword evidence="7" id="KW-0812">Transmembrane</keyword>
<feature type="region of interest" description="Disordered" evidence="6">
    <location>
        <begin position="1593"/>
        <end position="1648"/>
    </location>
</feature>
<dbReference type="RefSeq" id="WP_112194375.1">
    <property type="nucleotide sequence ID" value="NZ_CP023565.1"/>
</dbReference>
<keyword evidence="3 8" id="KW-0732">Signal</keyword>
<dbReference type="Pfam" id="PF17966">
    <property type="entry name" value="Muc_B2"/>
    <property type="match status" value="4"/>
</dbReference>
<feature type="region of interest" description="Disordered" evidence="6">
    <location>
        <begin position="47"/>
        <end position="166"/>
    </location>
</feature>
<evidence type="ECO:0000256" key="3">
    <source>
        <dbReference type="ARBA" id="ARBA00022729"/>
    </source>
</evidence>
<evidence type="ECO:0000256" key="4">
    <source>
        <dbReference type="ARBA" id="ARBA00022737"/>
    </source>
</evidence>
<name>A0AAD0P804_9LACO</name>
<dbReference type="InterPro" id="IPR005877">
    <property type="entry name" value="YSIRK_signal_dom"/>
</dbReference>
<feature type="compositionally biased region" description="Polar residues" evidence="6">
    <location>
        <begin position="1612"/>
        <end position="1623"/>
    </location>
</feature>
<keyword evidence="7" id="KW-1133">Transmembrane helix</keyword>
<dbReference type="Gene3D" id="2.60.40.4300">
    <property type="match status" value="4"/>
</dbReference>
<feature type="chain" id="PRO_5042101572" description="Gram-positive cocci surface proteins LPxTG domain-containing protein" evidence="8">
    <location>
        <begin position="50"/>
        <end position="2966"/>
    </location>
</feature>
<feature type="compositionally biased region" description="Low complexity" evidence="6">
    <location>
        <begin position="81"/>
        <end position="131"/>
    </location>
</feature>
<feature type="region of interest" description="Disordered" evidence="6">
    <location>
        <begin position="2708"/>
        <end position="2738"/>
    </location>
</feature>
<dbReference type="Proteomes" id="UP000250143">
    <property type="component" value="Chromosome"/>
</dbReference>
<feature type="region of interest" description="Disordered" evidence="6">
    <location>
        <begin position="2868"/>
        <end position="2888"/>
    </location>
</feature>
<feature type="region of interest" description="Disordered" evidence="6">
    <location>
        <begin position="1013"/>
        <end position="1038"/>
    </location>
</feature>
<evidence type="ECO:0000256" key="6">
    <source>
        <dbReference type="SAM" id="MobiDB-lite"/>
    </source>
</evidence>
<dbReference type="Pfam" id="PF00746">
    <property type="entry name" value="Gram_pos_anchor"/>
    <property type="match status" value="1"/>
</dbReference>
<gene>
    <name evidence="11" type="ORF">CPQ89_04640</name>
    <name evidence="10" type="ORF">CPS94_06885</name>
</gene>
<evidence type="ECO:0000256" key="1">
    <source>
        <dbReference type="ARBA" id="ARBA00022512"/>
    </source>
</evidence>
<feature type="region of interest" description="Disordered" evidence="6">
    <location>
        <begin position="1190"/>
        <end position="1209"/>
    </location>
</feature>
<feature type="signal peptide" evidence="8">
    <location>
        <begin position="1"/>
        <end position="49"/>
    </location>
</feature>
<evidence type="ECO:0000256" key="5">
    <source>
        <dbReference type="ARBA" id="ARBA00023088"/>
    </source>
</evidence>
<dbReference type="PROSITE" id="PS50847">
    <property type="entry name" value="GRAM_POS_ANCHORING"/>
    <property type="match status" value="1"/>
</dbReference>
<evidence type="ECO:0000313" key="11">
    <source>
        <dbReference type="EMBL" id="AWZ40365.1"/>
    </source>
</evidence>
<feature type="region of interest" description="Disordered" evidence="6">
    <location>
        <begin position="2900"/>
        <end position="2932"/>
    </location>
</feature>
<dbReference type="InterPro" id="IPR009459">
    <property type="entry name" value="MucBP_dom"/>
</dbReference>
<feature type="compositionally biased region" description="Polar residues" evidence="6">
    <location>
        <begin position="65"/>
        <end position="76"/>
    </location>
</feature>
<feature type="region of interest" description="Disordered" evidence="6">
    <location>
        <begin position="2567"/>
        <end position="2621"/>
    </location>
</feature>
<dbReference type="Pfam" id="PF04650">
    <property type="entry name" value="YSIRK_signal"/>
    <property type="match status" value="1"/>
</dbReference>
<protein>
    <recommendedName>
        <fullName evidence="9">Gram-positive cocci surface proteins LPxTG domain-containing protein</fullName>
    </recommendedName>
</protein>
<evidence type="ECO:0000256" key="2">
    <source>
        <dbReference type="ARBA" id="ARBA00022525"/>
    </source>
</evidence>
<dbReference type="Pfam" id="PF06458">
    <property type="entry name" value="MucBP"/>
    <property type="match status" value="8"/>
</dbReference>
<feature type="region of interest" description="Disordered" evidence="6">
    <location>
        <begin position="2150"/>
        <end position="2206"/>
    </location>
</feature>
<feature type="transmembrane region" description="Helical" evidence="7">
    <location>
        <begin position="2938"/>
        <end position="2956"/>
    </location>
</feature>
<feature type="region of interest" description="Disordered" evidence="6">
    <location>
        <begin position="1141"/>
        <end position="1177"/>
    </location>
</feature>
<evidence type="ECO:0000256" key="8">
    <source>
        <dbReference type="SAM" id="SignalP"/>
    </source>
</evidence>
<dbReference type="InterPro" id="IPR019931">
    <property type="entry name" value="LPXTG_anchor"/>
</dbReference>
<organism evidence="10 13">
    <name type="scientific">Ligilactobacillus murinus</name>
    <dbReference type="NCBI Taxonomy" id="1622"/>
    <lineage>
        <taxon>Bacteria</taxon>
        <taxon>Bacillati</taxon>
        <taxon>Bacillota</taxon>
        <taxon>Bacilli</taxon>
        <taxon>Lactobacillales</taxon>
        <taxon>Lactobacillaceae</taxon>
        <taxon>Ligilactobacillus</taxon>
    </lineage>
</organism>
<dbReference type="NCBIfam" id="TIGR01168">
    <property type="entry name" value="YSIRK_signal"/>
    <property type="match status" value="1"/>
</dbReference>
<dbReference type="PANTHER" id="PTHR48234">
    <property type="entry name" value="GH09231P"/>
    <property type="match status" value="1"/>
</dbReference>
<evidence type="ECO:0000256" key="7">
    <source>
        <dbReference type="SAM" id="Phobius"/>
    </source>
</evidence>
<keyword evidence="5" id="KW-0572">Peptidoglycan-anchor</keyword>
<feature type="region of interest" description="Disordered" evidence="6">
    <location>
        <begin position="2289"/>
        <end position="2345"/>
    </location>
</feature>
<keyword evidence="4" id="KW-0677">Repeat</keyword>
<dbReference type="Gene3D" id="3.10.20.320">
    <property type="entry name" value="Putative peptidoglycan bound protein (lpxtg motif)"/>
    <property type="match status" value="8"/>
</dbReference>
<feature type="region of interest" description="Disordered" evidence="6">
    <location>
        <begin position="1293"/>
        <end position="1359"/>
    </location>
</feature>
<evidence type="ECO:0000259" key="9">
    <source>
        <dbReference type="PROSITE" id="PS50847"/>
    </source>
</evidence>
<dbReference type="EMBL" id="CP023566">
    <property type="protein sequence ID" value="AWZ40365.1"/>
    <property type="molecule type" value="Genomic_DNA"/>
</dbReference>
<feature type="compositionally biased region" description="Basic and acidic residues" evidence="6">
    <location>
        <begin position="1731"/>
        <end position="1744"/>
    </location>
</feature>
<dbReference type="Pfam" id="PF17965">
    <property type="entry name" value="MucBP_2"/>
    <property type="match status" value="3"/>
</dbReference>
<feature type="region of interest" description="Disordered" evidence="6">
    <location>
        <begin position="1444"/>
        <end position="1509"/>
    </location>
</feature>
<evidence type="ECO:0000313" key="13">
    <source>
        <dbReference type="Proteomes" id="UP000250153"/>
    </source>
</evidence>
<feature type="compositionally biased region" description="Polar residues" evidence="6">
    <location>
        <begin position="1336"/>
        <end position="1350"/>
    </location>
</feature>
<feature type="region of interest" description="Disordered" evidence="6">
    <location>
        <begin position="2009"/>
        <end position="2067"/>
    </location>
</feature>
<dbReference type="Gene3D" id="3.10.20.470">
    <property type="match status" value="3"/>
</dbReference>
<feature type="compositionally biased region" description="Polar residues" evidence="6">
    <location>
        <begin position="137"/>
        <end position="166"/>
    </location>
</feature>
<keyword evidence="2" id="KW-0964">Secreted</keyword>
<feature type="region of interest" description="Disordered" evidence="6">
    <location>
        <begin position="2428"/>
        <end position="2484"/>
    </location>
</feature>
<feature type="region of interest" description="Disordered" evidence="6">
    <location>
        <begin position="1731"/>
        <end position="1762"/>
    </location>
</feature>
<evidence type="ECO:0000313" key="12">
    <source>
        <dbReference type="Proteomes" id="UP000250143"/>
    </source>
</evidence>
<evidence type="ECO:0000313" key="10">
    <source>
        <dbReference type="EMBL" id="AWZ38659.1"/>
    </source>
</evidence>
<dbReference type="Proteomes" id="UP000250153">
    <property type="component" value="Chromosome"/>
</dbReference>
<dbReference type="InterPro" id="IPR052506">
    <property type="entry name" value="Bact_Fn-Binding"/>
</dbReference>
<keyword evidence="12" id="KW-1185">Reference proteome</keyword>
<reference evidence="12 13" key="1">
    <citation type="submission" date="2017-09" db="EMBL/GenBank/DDBJ databases">
        <title>Predominant Lactobacillus spp. isolated from feces of mice subjected to short-term calorie restriction.</title>
        <authorList>
            <person name="Zhang C."/>
            <person name="Zhao L."/>
            <person name="Pan F."/>
        </authorList>
    </citation>
    <scope>NUCLEOTIDE SEQUENCE [LARGE SCALE GENOMIC DNA]</scope>
    <source>
        <strain evidence="11 12">CR141</strain>
        <strain evidence="10 13">CR147</strain>
    </source>
</reference>
<dbReference type="EMBL" id="CP023565">
    <property type="protein sequence ID" value="AWZ38659.1"/>
    <property type="molecule type" value="Genomic_DNA"/>
</dbReference>
<keyword evidence="7" id="KW-0472">Membrane</keyword>
<feature type="compositionally biased region" description="Polar residues" evidence="6">
    <location>
        <begin position="1902"/>
        <end position="1916"/>
    </location>
</feature>
<dbReference type="GeneID" id="48466863"/>
<dbReference type="InterPro" id="IPR041495">
    <property type="entry name" value="Mub_B2"/>
</dbReference>
<feature type="region of interest" description="Disordered" evidence="6">
    <location>
        <begin position="1858"/>
        <end position="1925"/>
    </location>
</feature>
<keyword evidence="1" id="KW-0134">Cell wall</keyword>
<dbReference type="InterPro" id="IPR041558">
    <property type="entry name" value="MucBP_2"/>
</dbReference>
<dbReference type="KEGG" id="lmur:CPS94_06885"/>
<accession>A0AAD0P804</accession>
<feature type="compositionally biased region" description="Low complexity" evidence="6">
    <location>
        <begin position="2906"/>
        <end position="2924"/>
    </location>
</feature>